<dbReference type="OrthoDB" id="3650772at2759"/>
<gene>
    <name evidence="1" type="ORF">M409DRAFT_28957</name>
</gene>
<proteinExistence type="predicted"/>
<evidence type="ECO:0000313" key="2">
    <source>
        <dbReference type="Proteomes" id="UP000799537"/>
    </source>
</evidence>
<dbReference type="PANTHER" id="PTHR42085">
    <property type="entry name" value="F-BOX DOMAIN-CONTAINING PROTEIN"/>
    <property type="match status" value="1"/>
</dbReference>
<dbReference type="InterPro" id="IPR038883">
    <property type="entry name" value="AN11006-like"/>
</dbReference>
<dbReference type="AlphaFoldDB" id="A0A6A6C3Y8"/>
<dbReference type="Proteomes" id="UP000799537">
    <property type="component" value="Unassembled WGS sequence"/>
</dbReference>
<dbReference type="GeneID" id="54562519"/>
<reference evidence="1" key="1">
    <citation type="journal article" date="2020" name="Stud. Mycol.">
        <title>101 Dothideomycetes genomes: a test case for predicting lifestyles and emergence of pathogens.</title>
        <authorList>
            <person name="Haridas S."/>
            <person name="Albert R."/>
            <person name="Binder M."/>
            <person name="Bloem J."/>
            <person name="Labutti K."/>
            <person name="Salamov A."/>
            <person name="Andreopoulos B."/>
            <person name="Baker S."/>
            <person name="Barry K."/>
            <person name="Bills G."/>
            <person name="Bluhm B."/>
            <person name="Cannon C."/>
            <person name="Castanera R."/>
            <person name="Culley D."/>
            <person name="Daum C."/>
            <person name="Ezra D."/>
            <person name="Gonzalez J."/>
            <person name="Henrissat B."/>
            <person name="Kuo A."/>
            <person name="Liang C."/>
            <person name="Lipzen A."/>
            <person name="Lutzoni F."/>
            <person name="Magnuson J."/>
            <person name="Mondo S."/>
            <person name="Nolan M."/>
            <person name="Ohm R."/>
            <person name="Pangilinan J."/>
            <person name="Park H.-J."/>
            <person name="Ramirez L."/>
            <person name="Alfaro M."/>
            <person name="Sun H."/>
            <person name="Tritt A."/>
            <person name="Yoshinaga Y."/>
            <person name="Zwiers L.-H."/>
            <person name="Turgeon B."/>
            <person name="Goodwin S."/>
            <person name="Spatafora J."/>
            <person name="Crous P."/>
            <person name="Grigoriev I."/>
        </authorList>
    </citation>
    <scope>NUCLEOTIDE SEQUENCE</scope>
    <source>
        <strain evidence="1">ATCC 36951</strain>
    </source>
</reference>
<evidence type="ECO:0000313" key="1">
    <source>
        <dbReference type="EMBL" id="KAF2160572.1"/>
    </source>
</evidence>
<dbReference type="EMBL" id="ML993625">
    <property type="protein sequence ID" value="KAF2160572.1"/>
    <property type="molecule type" value="Genomic_DNA"/>
</dbReference>
<name>A0A6A6C3Y8_ZASCE</name>
<evidence type="ECO:0008006" key="3">
    <source>
        <dbReference type="Google" id="ProtNLM"/>
    </source>
</evidence>
<dbReference type="RefSeq" id="XP_033661461.1">
    <property type="nucleotide sequence ID" value="XM_033809247.1"/>
</dbReference>
<keyword evidence="2" id="KW-1185">Reference proteome</keyword>
<accession>A0A6A6C3Y8</accession>
<organism evidence="1 2">
    <name type="scientific">Zasmidium cellare ATCC 36951</name>
    <dbReference type="NCBI Taxonomy" id="1080233"/>
    <lineage>
        <taxon>Eukaryota</taxon>
        <taxon>Fungi</taxon>
        <taxon>Dikarya</taxon>
        <taxon>Ascomycota</taxon>
        <taxon>Pezizomycotina</taxon>
        <taxon>Dothideomycetes</taxon>
        <taxon>Dothideomycetidae</taxon>
        <taxon>Mycosphaerellales</taxon>
        <taxon>Mycosphaerellaceae</taxon>
        <taxon>Zasmidium</taxon>
    </lineage>
</organism>
<protein>
    <recommendedName>
        <fullName evidence="3">F-box domain-containing protein</fullName>
    </recommendedName>
</protein>
<dbReference type="PANTHER" id="PTHR42085:SF2">
    <property type="entry name" value="F-BOX DOMAIN-CONTAINING PROTEIN"/>
    <property type="match status" value="1"/>
</dbReference>
<sequence length="210" mass="24113">MDETPRACLLGLPAELRLTVFEWALADSHVNLRHQRKRPTEDIRNPWAYLQINSQIRQEVLPIFYETVAFKLQDGMTEPKLQSWLEFIGPEATARIKKVEFNCKGRCAMFGLQPDTDYCHREVCLDLTTTRPANDVELLNAAVDSFKEDHRSLLCSNDAISCWDDTWKNARRQVGFWMRTSDGTIDAALITQLLLTMFHVLEIDHSTSAA</sequence>